<name>A0AA40C7E7_9PEZI</name>
<protein>
    <submittedName>
        <fullName evidence="1">Uncharacterized protein</fullName>
    </submittedName>
</protein>
<reference evidence="1" key="1">
    <citation type="submission" date="2023-06" db="EMBL/GenBank/DDBJ databases">
        <title>Genome-scale phylogeny and comparative genomics of the fungal order Sordariales.</title>
        <authorList>
            <consortium name="Lawrence Berkeley National Laboratory"/>
            <person name="Hensen N."/>
            <person name="Bonometti L."/>
            <person name="Westerberg I."/>
            <person name="Brannstrom I.O."/>
            <person name="Guillou S."/>
            <person name="Cros-Aarteil S."/>
            <person name="Calhoun S."/>
            <person name="Haridas S."/>
            <person name="Kuo A."/>
            <person name="Mondo S."/>
            <person name="Pangilinan J."/>
            <person name="Riley R."/>
            <person name="Labutti K."/>
            <person name="Andreopoulos B."/>
            <person name="Lipzen A."/>
            <person name="Chen C."/>
            <person name="Yanf M."/>
            <person name="Daum C."/>
            <person name="Ng V."/>
            <person name="Clum A."/>
            <person name="Steindorff A."/>
            <person name="Ohm R."/>
            <person name="Martin F."/>
            <person name="Silar P."/>
            <person name="Natvig D."/>
            <person name="Lalanne C."/>
            <person name="Gautier V."/>
            <person name="Ament-Velasquez S.L."/>
            <person name="Kruys A."/>
            <person name="Hutchinson M.I."/>
            <person name="Powell A.J."/>
            <person name="Barry K."/>
            <person name="Miller A.N."/>
            <person name="Grigoriev I.V."/>
            <person name="Debuchy R."/>
            <person name="Gladieux P."/>
            <person name="Thoren M.H."/>
            <person name="Johannesson H."/>
        </authorList>
    </citation>
    <scope>NUCLEOTIDE SEQUENCE</scope>
    <source>
        <strain evidence="1">CBS 606.72</strain>
    </source>
</reference>
<dbReference type="EMBL" id="JAULSU010000002">
    <property type="protein sequence ID" value="KAK0627379.1"/>
    <property type="molecule type" value="Genomic_DNA"/>
</dbReference>
<accession>A0AA40C7E7</accession>
<evidence type="ECO:0000313" key="2">
    <source>
        <dbReference type="Proteomes" id="UP001175000"/>
    </source>
</evidence>
<comment type="caution">
    <text evidence="1">The sequence shown here is derived from an EMBL/GenBank/DDBJ whole genome shotgun (WGS) entry which is preliminary data.</text>
</comment>
<proteinExistence type="predicted"/>
<organism evidence="1 2">
    <name type="scientific">Immersiella caudata</name>
    <dbReference type="NCBI Taxonomy" id="314043"/>
    <lineage>
        <taxon>Eukaryota</taxon>
        <taxon>Fungi</taxon>
        <taxon>Dikarya</taxon>
        <taxon>Ascomycota</taxon>
        <taxon>Pezizomycotina</taxon>
        <taxon>Sordariomycetes</taxon>
        <taxon>Sordariomycetidae</taxon>
        <taxon>Sordariales</taxon>
        <taxon>Lasiosphaeriaceae</taxon>
        <taxon>Immersiella</taxon>
    </lineage>
</organism>
<gene>
    <name evidence="1" type="ORF">B0T14DRAFT_397303</name>
</gene>
<keyword evidence="2" id="KW-1185">Reference proteome</keyword>
<dbReference type="Proteomes" id="UP001175000">
    <property type="component" value="Unassembled WGS sequence"/>
</dbReference>
<feature type="non-terminal residue" evidence="1">
    <location>
        <position position="1"/>
    </location>
</feature>
<sequence length="86" mass="9057">CGRNVCAIGQVCCNRSCGTCTPPGAKCLTVICPQVEESVEVAKREPQEIPRLGQCGTKRCGLGQRCCNAACGHCVGPFEVCLPRVC</sequence>
<dbReference type="AlphaFoldDB" id="A0AA40C7E7"/>
<evidence type="ECO:0000313" key="1">
    <source>
        <dbReference type="EMBL" id="KAK0627379.1"/>
    </source>
</evidence>
<feature type="non-terminal residue" evidence="1">
    <location>
        <position position="86"/>
    </location>
</feature>